<evidence type="ECO:0000313" key="2">
    <source>
        <dbReference type="WBParaSite" id="L893_g19137.t1"/>
    </source>
</evidence>
<protein>
    <submittedName>
        <fullName evidence="2">Secreted protein</fullName>
    </submittedName>
</protein>
<keyword evidence="1" id="KW-1185">Reference proteome</keyword>
<proteinExistence type="predicted"/>
<evidence type="ECO:0000313" key="1">
    <source>
        <dbReference type="Proteomes" id="UP000095287"/>
    </source>
</evidence>
<name>A0A1I7YS30_9BILA</name>
<reference evidence="2" key="1">
    <citation type="submission" date="2016-11" db="UniProtKB">
        <authorList>
            <consortium name="WormBaseParasite"/>
        </authorList>
    </citation>
    <scope>IDENTIFICATION</scope>
</reference>
<dbReference type="AlphaFoldDB" id="A0A1I7YS30"/>
<dbReference type="Proteomes" id="UP000095287">
    <property type="component" value="Unplaced"/>
</dbReference>
<dbReference type="WBParaSite" id="L893_g19137.t1">
    <property type="protein sequence ID" value="L893_g19137.t1"/>
    <property type="gene ID" value="L893_g19137"/>
</dbReference>
<sequence>MTSESLRAEGGSGQVSYLLLHARAMVALCLILQTANVRVSSFFFPHLPLAATPLPRQESPPVRDFTETESCSVRQFYHDEFLL</sequence>
<accession>A0A1I7YS30</accession>
<organism evidence="1 2">
    <name type="scientific">Steinernema glaseri</name>
    <dbReference type="NCBI Taxonomy" id="37863"/>
    <lineage>
        <taxon>Eukaryota</taxon>
        <taxon>Metazoa</taxon>
        <taxon>Ecdysozoa</taxon>
        <taxon>Nematoda</taxon>
        <taxon>Chromadorea</taxon>
        <taxon>Rhabditida</taxon>
        <taxon>Tylenchina</taxon>
        <taxon>Panagrolaimomorpha</taxon>
        <taxon>Strongyloidoidea</taxon>
        <taxon>Steinernematidae</taxon>
        <taxon>Steinernema</taxon>
    </lineage>
</organism>